<evidence type="ECO:0000313" key="2">
    <source>
        <dbReference type="EMBL" id="PSR34372.1"/>
    </source>
</evidence>
<dbReference type="PANTHER" id="PTHR43685:SF2">
    <property type="entry name" value="GLYCOSYLTRANSFERASE 2-LIKE DOMAIN-CONTAINING PROTEIN"/>
    <property type="match status" value="1"/>
</dbReference>
<name>A0A2T2XIP6_9FIRM</name>
<dbReference type="Pfam" id="PF00535">
    <property type="entry name" value="Glycos_transf_2"/>
    <property type="match status" value="1"/>
</dbReference>
<feature type="domain" description="Glycosyltransferase 2-like" evidence="1">
    <location>
        <begin position="7"/>
        <end position="132"/>
    </location>
</feature>
<dbReference type="InterPro" id="IPR001173">
    <property type="entry name" value="Glyco_trans_2-like"/>
</dbReference>
<dbReference type="Proteomes" id="UP000242972">
    <property type="component" value="Unassembled WGS sequence"/>
</dbReference>
<organism evidence="2 3">
    <name type="scientific">Sulfobacillus benefaciens</name>
    <dbReference type="NCBI Taxonomy" id="453960"/>
    <lineage>
        <taxon>Bacteria</taxon>
        <taxon>Bacillati</taxon>
        <taxon>Bacillota</taxon>
        <taxon>Clostridia</taxon>
        <taxon>Eubacteriales</taxon>
        <taxon>Clostridiales Family XVII. Incertae Sedis</taxon>
        <taxon>Sulfobacillus</taxon>
    </lineage>
</organism>
<accession>A0A2T2XIP6</accession>
<evidence type="ECO:0000313" key="3">
    <source>
        <dbReference type="Proteomes" id="UP000242972"/>
    </source>
</evidence>
<proteinExistence type="predicted"/>
<protein>
    <recommendedName>
        <fullName evidence="1">Glycosyltransferase 2-like domain-containing protein</fullName>
    </recommendedName>
</protein>
<dbReference type="EMBL" id="PXYW01000009">
    <property type="protein sequence ID" value="PSR34372.1"/>
    <property type="molecule type" value="Genomic_DNA"/>
</dbReference>
<dbReference type="AlphaFoldDB" id="A0A2T2XIP6"/>
<evidence type="ECO:0000259" key="1">
    <source>
        <dbReference type="Pfam" id="PF00535"/>
    </source>
</evidence>
<dbReference type="Gene3D" id="3.90.550.10">
    <property type="entry name" value="Spore Coat Polysaccharide Biosynthesis Protein SpsA, Chain A"/>
    <property type="match status" value="1"/>
</dbReference>
<gene>
    <name evidence="2" type="ORF">C7B46_05495</name>
</gene>
<dbReference type="CDD" id="cd00761">
    <property type="entry name" value="Glyco_tranf_GTA_type"/>
    <property type="match status" value="1"/>
</dbReference>
<sequence>MGLPTVSIVIPCYNQGPFLGECLASLKSQTYPANLVETIVVDDGSGPDTKETIARLAEQYAFHLITQVNGGLSRARNVGIAYASGDYILPLDADNYLSPDAIELLVATIQDSQAQDPQVMFVYQDKVLFGADEASYVPHQPYNLYRLLSDNFADACSLLDRRVFDWGFAYNETMRQGYEDWELHLRLGLYGYIGRRLKGQTFFYRRWGYSMVNSADRAKTQLMAKIRDELASIYFPPHQREIKRNWAPGVNLIASKTVVDSQSLLDSTIVSLSDLEHPFAALDLLTAKYLFFSEPGLVEPLNDSALMEKLVLTMELRQEIHAIVLKHGAMTLGRFLRSRFVFAELPVHESHSTWNQLDQIIAAKTDVYVWDLDNQTLIVKSQWQAPPERRISRAIKNFGKRHVAPRIGFDTAYQLFYHSYRIFQLSKRALRRRPQTLSSQPLEARETGEQLDQGFRHYTDILF</sequence>
<dbReference type="SUPFAM" id="SSF53448">
    <property type="entry name" value="Nucleotide-diphospho-sugar transferases"/>
    <property type="match status" value="1"/>
</dbReference>
<dbReference type="InterPro" id="IPR050834">
    <property type="entry name" value="Glycosyltransf_2"/>
</dbReference>
<reference evidence="2 3" key="1">
    <citation type="journal article" date="2014" name="BMC Genomics">
        <title>Comparison of environmental and isolate Sulfobacillus genomes reveals diverse carbon, sulfur, nitrogen, and hydrogen metabolisms.</title>
        <authorList>
            <person name="Justice N.B."/>
            <person name="Norman A."/>
            <person name="Brown C.T."/>
            <person name="Singh A."/>
            <person name="Thomas B.C."/>
            <person name="Banfield J.F."/>
        </authorList>
    </citation>
    <scope>NUCLEOTIDE SEQUENCE [LARGE SCALE GENOMIC DNA]</scope>
    <source>
        <strain evidence="2">AMDSBA4</strain>
    </source>
</reference>
<dbReference type="InterPro" id="IPR029044">
    <property type="entry name" value="Nucleotide-diphossugar_trans"/>
</dbReference>
<dbReference type="PANTHER" id="PTHR43685">
    <property type="entry name" value="GLYCOSYLTRANSFERASE"/>
    <property type="match status" value="1"/>
</dbReference>
<comment type="caution">
    <text evidence="2">The sequence shown here is derived from an EMBL/GenBank/DDBJ whole genome shotgun (WGS) entry which is preliminary data.</text>
</comment>